<dbReference type="AlphaFoldDB" id="A0ABD5ZNJ5"/>
<dbReference type="RefSeq" id="WP_276233289.1">
    <property type="nucleotide sequence ID" value="NZ_CP119802.1"/>
</dbReference>
<accession>A0ABD5ZNJ5</accession>
<dbReference type="SMART" id="SM00966">
    <property type="entry name" value="SpoVT_AbrB"/>
    <property type="match status" value="1"/>
</dbReference>
<evidence type="ECO:0000313" key="3">
    <source>
        <dbReference type="Proteomes" id="UP001596398"/>
    </source>
</evidence>
<dbReference type="GeneID" id="79266837"/>
<name>A0ABD5ZNJ5_9EURY</name>
<reference evidence="2 3" key="1">
    <citation type="journal article" date="2019" name="Int. J. Syst. Evol. Microbiol.">
        <title>The Global Catalogue of Microorganisms (GCM) 10K type strain sequencing project: providing services to taxonomists for standard genome sequencing and annotation.</title>
        <authorList>
            <consortium name="The Broad Institute Genomics Platform"/>
            <consortium name="The Broad Institute Genome Sequencing Center for Infectious Disease"/>
            <person name="Wu L."/>
            <person name="Ma J."/>
        </authorList>
    </citation>
    <scope>NUCLEOTIDE SEQUENCE [LARGE SCALE GENOMIC DNA]</scope>
    <source>
        <strain evidence="2 3">DT85</strain>
    </source>
</reference>
<sequence>MERRKVQRVGGGTYTVSLPKAWAERVGLSAGTAVHLDPCAEGLVVEPATGADDPTARVVVAVDGTDPRRLERLLRAAYAAGFETLELVAPSGFSREGRRTVERTANGFVGVALDAEADDRLVLRALLDPDEVSVRQSVRQLSYTALSMHRDATAALDGDGAPGVAERDDETGRLFAMVDRHVGRGLARLDEADALGLSRAELFDLRAVARELERVADAAASLAGVAAADPEGPVAPVTALARDAAAVAETATAVAVGDADPETAHDALDARGAVRERAHGLDADLADAGAYRLGRALDPVLRTVEAGGTVAELGLRAAVRRGDLDAAETELAPGDD</sequence>
<organism evidence="2 3">
    <name type="scientific">Halosegnis marinus</name>
    <dbReference type="NCBI Taxonomy" id="3034023"/>
    <lineage>
        <taxon>Archaea</taxon>
        <taxon>Methanobacteriati</taxon>
        <taxon>Methanobacteriota</taxon>
        <taxon>Stenosarchaea group</taxon>
        <taxon>Halobacteria</taxon>
        <taxon>Halobacteriales</taxon>
        <taxon>Natronomonadaceae</taxon>
        <taxon>Halosegnis</taxon>
    </lineage>
</organism>
<dbReference type="Proteomes" id="UP001596398">
    <property type="component" value="Unassembled WGS sequence"/>
</dbReference>
<evidence type="ECO:0000259" key="1">
    <source>
        <dbReference type="SMART" id="SM00966"/>
    </source>
</evidence>
<comment type="caution">
    <text evidence="2">The sequence shown here is derived from an EMBL/GenBank/DDBJ whole genome shotgun (WGS) entry which is preliminary data.</text>
</comment>
<dbReference type="Pfam" id="PF01895">
    <property type="entry name" value="PhoU"/>
    <property type="match status" value="1"/>
</dbReference>
<protein>
    <submittedName>
        <fullName evidence="2">PhoU domain-containing protein</fullName>
    </submittedName>
</protein>
<feature type="domain" description="SpoVT-AbrB" evidence="1">
    <location>
        <begin position="8"/>
        <end position="53"/>
    </location>
</feature>
<dbReference type="EMBL" id="JBHTAP010000001">
    <property type="protein sequence ID" value="MFC7235154.1"/>
    <property type="molecule type" value="Genomic_DNA"/>
</dbReference>
<dbReference type="SUPFAM" id="SSF109755">
    <property type="entry name" value="PhoU-like"/>
    <property type="match status" value="1"/>
</dbReference>
<dbReference type="InterPro" id="IPR038078">
    <property type="entry name" value="PhoU-like_sf"/>
</dbReference>
<keyword evidence="3" id="KW-1185">Reference proteome</keyword>
<dbReference type="Gene3D" id="1.20.58.220">
    <property type="entry name" value="Phosphate transport system protein phou homolog 2, domain 2"/>
    <property type="match status" value="1"/>
</dbReference>
<dbReference type="InterPro" id="IPR026022">
    <property type="entry name" value="PhoU_dom"/>
</dbReference>
<dbReference type="Pfam" id="PF04014">
    <property type="entry name" value="MazE_antitoxin"/>
    <property type="match status" value="1"/>
</dbReference>
<gene>
    <name evidence="2" type="ORF">ACFQJ4_07470</name>
</gene>
<dbReference type="InterPro" id="IPR007159">
    <property type="entry name" value="SpoVT-AbrB_dom"/>
</dbReference>
<evidence type="ECO:0000313" key="2">
    <source>
        <dbReference type="EMBL" id="MFC7235154.1"/>
    </source>
</evidence>
<proteinExistence type="predicted"/>